<dbReference type="Proteomes" id="UP001497482">
    <property type="component" value="Chromosome 20"/>
</dbReference>
<dbReference type="Gene3D" id="2.130.10.10">
    <property type="entry name" value="YVTN repeat-like/Quinoprotein amine dehydrogenase"/>
    <property type="match status" value="3"/>
</dbReference>
<reference evidence="11 12" key="1">
    <citation type="submission" date="2024-04" db="EMBL/GenBank/DDBJ databases">
        <authorList>
            <person name="Waldvogel A.-M."/>
            <person name="Schoenle A."/>
        </authorList>
    </citation>
    <scope>NUCLEOTIDE SEQUENCE [LARGE SCALE GENOMIC DNA]</scope>
</reference>
<feature type="repeat" description="WD" evidence="9">
    <location>
        <begin position="181"/>
        <end position="222"/>
    </location>
</feature>
<feature type="repeat" description="WD" evidence="9">
    <location>
        <begin position="98"/>
        <end position="139"/>
    </location>
</feature>
<dbReference type="PROSITE" id="PS50082">
    <property type="entry name" value="WD_REPEATS_2"/>
    <property type="match status" value="7"/>
</dbReference>
<dbReference type="Pfam" id="PF00400">
    <property type="entry name" value="WD40"/>
    <property type="match status" value="7"/>
</dbReference>
<dbReference type="PANTHER" id="PTHR44019">
    <property type="entry name" value="WD REPEAT-CONTAINING PROTEIN 55"/>
    <property type="match status" value="1"/>
</dbReference>
<comment type="subcellular location">
    <subcellularLocation>
        <location evidence="1">Cytoplasm</location>
        <location evidence="1">Cytoskeleton</location>
        <location evidence="1">Microtubule organizing center</location>
        <location evidence="1">Centrosome</location>
        <location evidence="1">Centriole</location>
    </subcellularLocation>
</comment>
<dbReference type="InterPro" id="IPR036322">
    <property type="entry name" value="WD40_repeat_dom_sf"/>
</dbReference>
<keyword evidence="6" id="KW-0206">Cytoskeleton</keyword>
<keyword evidence="5" id="KW-0175">Coiled coil</keyword>
<evidence type="ECO:0000256" key="5">
    <source>
        <dbReference type="ARBA" id="ARBA00023054"/>
    </source>
</evidence>
<dbReference type="PANTHER" id="PTHR44019:SF1">
    <property type="entry name" value="POC1 CENTRIOLAR PROTEIN HOMOLOG B"/>
    <property type="match status" value="1"/>
</dbReference>
<evidence type="ECO:0000313" key="12">
    <source>
        <dbReference type="Proteomes" id="UP001497482"/>
    </source>
</evidence>
<accession>A0AAV2KXB4</accession>
<dbReference type="SMART" id="SM00320">
    <property type="entry name" value="WD40"/>
    <property type="match status" value="7"/>
</dbReference>
<evidence type="ECO:0000313" key="11">
    <source>
        <dbReference type="EMBL" id="CAL1594733.1"/>
    </source>
</evidence>
<feature type="repeat" description="WD" evidence="9">
    <location>
        <begin position="265"/>
        <end position="296"/>
    </location>
</feature>
<evidence type="ECO:0000256" key="10">
    <source>
        <dbReference type="SAM" id="MobiDB-lite"/>
    </source>
</evidence>
<evidence type="ECO:0000256" key="9">
    <source>
        <dbReference type="PROSITE-ProRule" id="PRU00221"/>
    </source>
</evidence>
<keyword evidence="12" id="KW-1185">Reference proteome</keyword>
<dbReference type="InterPro" id="IPR050505">
    <property type="entry name" value="WDR55/POC1"/>
</dbReference>
<dbReference type="CDD" id="cd00200">
    <property type="entry name" value="WD40"/>
    <property type="match status" value="1"/>
</dbReference>
<keyword evidence="3 9" id="KW-0853">WD repeat</keyword>
<comment type="similarity">
    <text evidence="7">Belongs to the WD repeat POC1 family.</text>
</comment>
<keyword evidence="4" id="KW-0677">Repeat</keyword>
<sequence>MASVLEDPALERHFRGHRGAVTCLSFNPNGKQLASGSADKSLMVWNLAPKSRALRFTGHSDVITDLQFCPDGGLVASCSADRTVRLWTPCMKGESTVFRAHYSAVRSVSFSHDALRLVTSSDDRSVKVWSVPRRHLLYSLSQRDHRVHCARFSPDGRLVASCGGDRTVRIWDTSSRLCINVFSCNSPLSSVDFDSSGTCLASSGSDSSVRIWDLRTNKLLQHHHVHSAEVHSVAFHPSNHFLISASADNTVKILDLLEGRLIYTLHGHQGAVFSVAFSRNGAMFASGGADAQVLTWRTNFDRVSYRDMLREHKERSSPEPAPHLSDIPPRSPHQHTPQSYNIQIWESVADTQTPEPHVVEMGQNLCSKLLNERRVGGAKVRVAANGRRAEAKPEAETQRLDVLSGHPSALKTTMQHIVTQLDVLTQTVSVLEERLSMTEDKMKECLWNQAQLLRCLQDPETSAESSGVVLCGGQVVRNPSAEQITGLCHCHSC</sequence>
<organism evidence="11 12">
    <name type="scientific">Knipowitschia caucasica</name>
    <name type="common">Caucasian dwarf goby</name>
    <name type="synonym">Pomatoschistus caucasicus</name>
    <dbReference type="NCBI Taxonomy" id="637954"/>
    <lineage>
        <taxon>Eukaryota</taxon>
        <taxon>Metazoa</taxon>
        <taxon>Chordata</taxon>
        <taxon>Craniata</taxon>
        <taxon>Vertebrata</taxon>
        <taxon>Euteleostomi</taxon>
        <taxon>Actinopterygii</taxon>
        <taxon>Neopterygii</taxon>
        <taxon>Teleostei</taxon>
        <taxon>Neoteleostei</taxon>
        <taxon>Acanthomorphata</taxon>
        <taxon>Gobiaria</taxon>
        <taxon>Gobiiformes</taxon>
        <taxon>Gobioidei</taxon>
        <taxon>Gobiidae</taxon>
        <taxon>Gobiinae</taxon>
        <taxon>Knipowitschia</taxon>
    </lineage>
</organism>
<evidence type="ECO:0000256" key="1">
    <source>
        <dbReference type="ARBA" id="ARBA00004114"/>
    </source>
</evidence>
<keyword evidence="2" id="KW-0963">Cytoplasm</keyword>
<dbReference type="InterPro" id="IPR019775">
    <property type="entry name" value="WD40_repeat_CS"/>
</dbReference>
<gene>
    <name evidence="11" type="ORF">KC01_LOCUS23671</name>
</gene>
<evidence type="ECO:0000256" key="4">
    <source>
        <dbReference type="ARBA" id="ARBA00022737"/>
    </source>
</evidence>
<evidence type="ECO:0000256" key="8">
    <source>
        <dbReference type="ARBA" id="ARBA00039724"/>
    </source>
</evidence>
<feature type="repeat" description="WD" evidence="9">
    <location>
        <begin position="14"/>
        <end position="55"/>
    </location>
</feature>
<dbReference type="EMBL" id="OZ035842">
    <property type="protein sequence ID" value="CAL1594733.1"/>
    <property type="molecule type" value="Genomic_DNA"/>
</dbReference>
<feature type="repeat" description="WD" evidence="9">
    <location>
        <begin position="140"/>
        <end position="181"/>
    </location>
</feature>
<dbReference type="InterPro" id="IPR020472">
    <property type="entry name" value="WD40_PAC1"/>
</dbReference>
<dbReference type="PRINTS" id="PR00320">
    <property type="entry name" value="GPROTEINBRPT"/>
</dbReference>
<evidence type="ECO:0000256" key="2">
    <source>
        <dbReference type="ARBA" id="ARBA00022490"/>
    </source>
</evidence>
<dbReference type="PROSITE" id="PS50294">
    <property type="entry name" value="WD_REPEATS_REGION"/>
    <property type="match status" value="7"/>
</dbReference>
<dbReference type="GO" id="GO:0036064">
    <property type="term" value="C:ciliary basal body"/>
    <property type="evidence" value="ECO:0007669"/>
    <property type="project" value="TreeGrafter"/>
</dbReference>
<feature type="repeat" description="WD" evidence="9">
    <location>
        <begin position="56"/>
        <end position="87"/>
    </location>
</feature>
<name>A0AAV2KXB4_KNICA</name>
<feature type="region of interest" description="Disordered" evidence="10">
    <location>
        <begin position="310"/>
        <end position="337"/>
    </location>
</feature>
<protein>
    <recommendedName>
        <fullName evidence="8">POC1 centriolar protein homolog B</fullName>
    </recommendedName>
</protein>
<feature type="repeat" description="WD" evidence="9">
    <location>
        <begin position="223"/>
        <end position="264"/>
    </location>
</feature>
<dbReference type="GO" id="GO:0005814">
    <property type="term" value="C:centriole"/>
    <property type="evidence" value="ECO:0007669"/>
    <property type="project" value="UniProtKB-SubCell"/>
</dbReference>
<dbReference type="SUPFAM" id="SSF50978">
    <property type="entry name" value="WD40 repeat-like"/>
    <property type="match status" value="1"/>
</dbReference>
<evidence type="ECO:0000256" key="6">
    <source>
        <dbReference type="ARBA" id="ARBA00023212"/>
    </source>
</evidence>
<proteinExistence type="inferred from homology"/>
<dbReference type="PROSITE" id="PS00678">
    <property type="entry name" value="WD_REPEATS_1"/>
    <property type="match status" value="3"/>
</dbReference>
<dbReference type="InterPro" id="IPR015943">
    <property type="entry name" value="WD40/YVTN_repeat-like_dom_sf"/>
</dbReference>
<dbReference type="AlphaFoldDB" id="A0AAV2KXB4"/>
<dbReference type="InterPro" id="IPR001680">
    <property type="entry name" value="WD40_rpt"/>
</dbReference>
<evidence type="ECO:0000256" key="3">
    <source>
        <dbReference type="ARBA" id="ARBA00022574"/>
    </source>
</evidence>
<dbReference type="GO" id="GO:0060271">
    <property type="term" value="P:cilium assembly"/>
    <property type="evidence" value="ECO:0007669"/>
    <property type="project" value="TreeGrafter"/>
</dbReference>
<evidence type="ECO:0000256" key="7">
    <source>
        <dbReference type="ARBA" id="ARBA00037984"/>
    </source>
</evidence>